<proteinExistence type="inferred from homology"/>
<comment type="caution">
    <text evidence="10">The sequence shown here is derived from an EMBL/GenBank/DDBJ whole genome shotgun (WGS) entry which is preliminary data.</text>
</comment>
<comment type="function">
    <text evidence="9">Methyltransferase involved in ribosomal biogenesis. Specifically catalyzes the N1-methylation of the pseudouridine corresponding to position 914 in M.jannaschii 16S rRNA.</text>
</comment>
<dbReference type="HAMAP" id="MF_00554">
    <property type="entry name" value="NEP1"/>
    <property type="match status" value="1"/>
</dbReference>
<keyword evidence="7 9" id="KW-0699">rRNA-binding</keyword>
<dbReference type="GO" id="GO:0019843">
    <property type="term" value="F:rRNA binding"/>
    <property type="evidence" value="ECO:0007669"/>
    <property type="project" value="UniProtKB-UniRule"/>
</dbReference>
<dbReference type="GO" id="GO:0070475">
    <property type="term" value="P:rRNA base methylation"/>
    <property type="evidence" value="ECO:0007669"/>
    <property type="project" value="InterPro"/>
</dbReference>
<dbReference type="AlphaFoldDB" id="A0A7C4D2F1"/>
<dbReference type="Gene3D" id="3.40.1280.10">
    <property type="match status" value="1"/>
</dbReference>
<evidence type="ECO:0000256" key="2">
    <source>
        <dbReference type="ARBA" id="ARBA00022517"/>
    </source>
</evidence>
<keyword evidence="2 9" id="KW-0690">Ribosome biogenesis</keyword>
<reference evidence="10" key="1">
    <citation type="journal article" date="2020" name="mSystems">
        <title>Genome- and Community-Level Interaction Insights into Carbon Utilization and Element Cycling Functions of Hydrothermarchaeota in Hydrothermal Sediment.</title>
        <authorList>
            <person name="Zhou Z."/>
            <person name="Liu Y."/>
            <person name="Xu W."/>
            <person name="Pan J."/>
            <person name="Luo Z.H."/>
            <person name="Li M."/>
        </authorList>
    </citation>
    <scope>NUCLEOTIDE SEQUENCE</scope>
    <source>
        <strain evidence="10">SpSt-649</strain>
    </source>
</reference>
<keyword evidence="5 9" id="KW-0808">Transferase</keyword>
<evidence type="ECO:0000256" key="1">
    <source>
        <dbReference type="ARBA" id="ARBA00008115"/>
    </source>
</evidence>
<evidence type="ECO:0000256" key="6">
    <source>
        <dbReference type="ARBA" id="ARBA00022691"/>
    </source>
</evidence>
<comment type="subunit">
    <text evidence="9">Homodimer.</text>
</comment>
<feature type="site" description="Interaction with substrate rRNA" evidence="9">
    <location>
        <position position="110"/>
    </location>
</feature>
<dbReference type="PANTHER" id="PTHR12636:SF5">
    <property type="entry name" value="RIBOSOMAL RNA SMALL SUBUNIT METHYLTRANSFERASE NEP1"/>
    <property type="match status" value="1"/>
</dbReference>
<keyword evidence="4 9" id="KW-0489">Methyltransferase</keyword>
<feature type="site" description="Interaction with substrate rRNA" evidence="9">
    <location>
        <position position="106"/>
    </location>
</feature>
<gene>
    <name evidence="9" type="primary">nep1</name>
    <name evidence="10" type="ORF">ENU21_04440</name>
</gene>
<evidence type="ECO:0000256" key="7">
    <source>
        <dbReference type="ARBA" id="ARBA00022730"/>
    </source>
</evidence>
<dbReference type="SUPFAM" id="SSF75217">
    <property type="entry name" value="alpha/beta knot"/>
    <property type="match status" value="1"/>
</dbReference>
<dbReference type="CDD" id="cd18088">
    <property type="entry name" value="Nep1-like"/>
    <property type="match status" value="1"/>
</dbReference>
<organism evidence="10">
    <name type="scientific">Thermofilum pendens</name>
    <dbReference type="NCBI Taxonomy" id="2269"/>
    <lineage>
        <taxon>Archaea</taxon>
        <taxon>Thermoproteota</taxon>
        <taxon>Thermoprotei</taxon>
        <taxon>Thermofilales</taxon>
        <taxon>Thermofilaceae</taxon>
        <taxon>Thermofilum</taxon>
    </lineage>
</organism>
<dbReference type="PANTHER" id="PTHR12636">
    <property type="entry name" value="NEP1/MRA1"/>
    <property type="match status" value="1"/>
</dbReference>
<evidence type="ECO:0000256" key="4">
    <source>
        <dbReference type="ARBA" id="ARBA00022603"/>
    </source>
</evidence>
<dbReference type="EMBL" id="DTBQ01000121">
    <property type="protein sequence ID" value="HGM46980.1"/>
    <property type="molecule type" value="Genomic_DNA"/>
</dbReference>
<keyword evidence="6 9" id="KW-0949">S-adenosyl-L-methionine</keyword>
<sequence length="234" mass="26382">MKKLLLVLAEAGIELVPKEIRSHPAILKAARARGKEPGETLLDISLHYAAARSLRDWRKRGRPDIAHVCMLVALSSMLNLAGKLELVVHTYNDLVILVDPTTRIPRNYPRFVGLMEQLLLNGRVPPRAEKPLLWLFEGSLEDYLRSWQPDVVILLREGGERVSPRRLAGIITSHERPAVIIGAFQHGDFSERVLKLSKLHYSIAEETLDAWYVVARIVSSVEDEVRLYESVDAG</sequence>
<comment type="catalytic activity">
    <reaction evidence="9">
        <text>a pseudouridine in rRNA + S-adenosyl-L-methionine = an N(1)-methylpseudouridine in rRNA + S-adenosyl-L-homocysteine + H(+)</text>
        <dbReference type="Rhea" id="RHEA:46696"/>
        <dbReference type="Rhea" id="RHEA-COMP:11634"/>
        <dbReference type="Rhea" id="RHEA-COMP:13933"/>
        <dbReference type="ChEBI" id="CHEBI:15378"/>
        <dbReference type="ChEBI" id="CHEBI:57856"/>
        <dbReference type="ChEBI" id="CHEBI:59789"/>
        <dbReference type="ChEBI" id="CHEBI:65314"/>
        <dbReference type="ChEBI" id="CHEBI:74890"/>
    </reaction>
</comment>
<evidence type="ECO:0000256" key="3">
    <source>
        <dbReference type="ARBA" id="ARBA00022552"/>
    </source>
</evidence>
<feature type="binding site" evidence="9">
    <location>
        <position position="187"/>
    </location>
    <ligand>
        <name>S-adenosyl-L-methionine</name>
        <dbReference type="ChEBI" id="CHEBI:59789"/>
    </ligand>
</feature>
<name>A0A7C4D2F1_THEPE</name>
<evidence type="ECO:0000256" key="8">
    <source>
        <dbReference type="ARBA" id="ARBA00022884"/>
    </source>
</evidence>
<dbReference type="InterPro" id="IPR029026">
    <property type="entry name" value="tRNA_m1G_MTases_N"/>
</dbReference>
<keyword evidence="3 9" id="KW-0698">rRNA processing</keyword>
<evidence type="ECO:0000256" key="9">
    <source>
        <dbReference type="HAMAP-Rule" id="MF_00554"/>
    </source>
</evidence>
<protein>
    <recommendedName>
        <fullName evidence="9">Ribosomal RNA small subunit methyltransferase Nep1</fullName>
        <ecNumber evidence="9">2.1.1.-</ecNumber>
    </recommendedName>
    <alternativeName>
        <fullName evidence="9">16S rRNA (pseudouridine-N1-)-methyltransferase Nep1</fullName>
    </alternativeName>
</protein>
<evidence type="ECO:0000256" key="5">
    <source>
        <dbReference type="ARBA" id="ARBA00022679"/>
    </source>
</evidence>
<feature type="site" description="Interaction with substrate rRNA" evidence="9">
    <location>
        <position position="62"/>
    </location>
</feature>
<feature type="binding site" evidence="9">
    <location>
        <position position="182"/>
    </location>
    <ligand>
        <name>S-adenosyl-L-methionine</name>
        <dbReference type="ChEBI" id="CHEBI:59789"/>
    </ligand>
</feature>
<dbReference type="Pfam" id="PF03587">
    <property type="entry name" value="EMG1"/>
    <property type="match status" value="1"/>
</dbReference>
<evidence type="ECO:0000313" key="10">
    <source>
        <dbReference type="EMBL" id="HGM46980.1"/>
    </source>
</evidence>
<accession>A0A7C4D2F1</accession>
<dbReference type="InterPro" id="IPR005304">
    <property type="entry name" value="Rbsml_bgen_MeTrfase_EMG1/NEP1"/>
</dbReference>
<dbReference type="InterPro" id="IPR023503">
    <property type="entry name" value="Ribosome_NEP1_arc"/>
</dbReference>
<dbReference type="GO" id="GO:0070037">
    <property type="term" value="F:rRNA (pseudouridine) methyltransferase activity"/>
    <property type="evidence" value="ECO:0007669"/>
    <property type="project" value="UniProtKB-UniRule"/>
</dbReference>
<feature type="site" description="Interaction with substrate rRNA" evidence="9">
    <location>
        <position position="103"/>
    </location>
</feature>
<feature type="site" description="Stabilizes Arg-xx" evidence="9">
    <location>
        <position position="64"/>
    </location>
</feature>
<keyword evidence="8 9" id="KW-0694">RNA-binding</keyword>
<comment type="similarity">
    <text evidence="1 9">Belongs to the class IV-like SAM-binding methyltransferase superfamily. RNA methyltransferase NEP1 family.</text>
</comment>
<dbReference type="InterPro" id="IPR029028">
    <property type="entry name" value="Alpha/beta_knot_MTases"/>
</dbReference>
<dbReference type="EC" id="2.1.1.-" evidence="9"/>
<feature type="binding site" evidence="9">
    <location>
        <begin position="203"/>
        <end position="208"/>
    </location>
    <ligand>
        <name>S-adenosyl-L-methionine</name>
        <dbReference type="ChEBI" id="CHEBI:59789"/>
    </ligand>
</feature>